<gene>
    <name evidence="1" type="ORF">AB0C36_34765</name>
</gene>
<comment type="caution">
    <text evidence="1">The sequence shown here is derived from an EMBL/GenBank/DDBJ whole genome shotgun (WGS) entry which is preliminary data.</text>
</comment>
<name>A0ABV3DSC0_9ACTN</name>
<sequence>MTNILRAAWVPDDDPHRDWEIAAQLAVDWIREECADQRANGVLVLNAFGAEQSVPALRRFTAQHAATTPRAGRNRADSGLGPVLAYVPTERTLDFAAGLARGSSLAVVEGSSSPLEGRARELGAVDLTRPDETPTPIESALTAAIGRLHFYSNNSFSVQFGKQRAQRILEDLRGEDLLDRELILGALVARGVSDRGVRNLDKLIESVVSGDSSRTHVS</sequence>
<dbReference type="Proteomes" id="UP001551482">
    <property type="component" value="Unassembled WGS sequence"/>
</dbReference>
<dbReference type="EMBL" id="JBEZFP010000132">
    <property type="protein sequence ID" value="MEU8138648.1"/>
    <property type="molecule type" value="Genomic_DNA"/>
</dbReference>
<keyword evidence="2" id="KW-1185">Reference proteome</keyword>
<reference evidence="1 2" key="1">
    <citation type="submission" date="2024-06" db="EMBL/GenBank/DDBJ databases">
        <title>The Natural Products Discovery Center: Release of the First 8490 Sequenced Strains for Exploring Actinobacteria Biosynthetic Diversity.</title>
        <authorList>
            <person name="Kalkreuter E."/>
            <person name="Kautsar S.A."/>
            <person name="Yang D."/>
            <person name="Bader C.D."/>
            <person name="Teijaro C.N."/>
            <person name="Fluegel L."/>
            <person name="Davis C.M."/>
            <person name="Simpson J.R."/>
            <person name="Lauterbach L."/>
            <person name="Steele A.D."/>
            <person name="Gui C."/>
            <person name="Meng S."/>
            <person name="Li G."/>
            <person name="Viehrig K."/>
            <person name="Ye F."/>
            <person name="Su P."/>
            <person name="Kiefer A.F."/>
            <person name="Nichols A."/>
            <person name="Cepeda A.J."/>
            <person name="Yan W."/>
            <person name="Fan B."/>
            <person name="Jiang Y."/>
            <person name="Adhikari A."/>
            <person name="Zheng C.-J."/>
            <person name="Schuster L."/>
            <person name="Cowan T.M."/>
            <person name="Smanski M.J."/>
            <person name="Chevrette M.G."/>
            <person name="De Carvalho L.P.S."/>
            <person name="Shen B."/>
        </authorList>
    </citation>
    <scope>NUCLEOTIDE SEQUENCE [LARGE SCALE GENOMIC DNA]</scope>
    <source>
        <strain evidence="1 2">NPDC048946</strain>
    </source>
</reference>
<protein>
    <submittedName>
        <fullName evidence="1">Uncharacterized protein</fullName>
    </submittedName>
</protein>
<organism evidence="1 2">
    <name type="scientific">Streptodolium elevatio</name>
    <dbReference type="NCBI Taxonomy" id="3157996"/>
    <lineage>
        <taxon>Bacteria</taxon>
        <taxon>Bacillati</taxon>
        <taxon>Actinomycetota</taxon>
        <taxon>Actinomycetes</taxon>
        <taxon>Kitasatosporales</taxon>
        <taxon>Streptomycetaceae</taxon>
        <taxon>Streptodolium</taxon>
    </lineage>
</organism>
<dbReference type="RefSeq" id="WP_358362261.1">
    <property type="nucleotide sequence ID" value="NZ_JBEZFP010000132.1"/>
</dbReference>
<evidence type="ECO:0000313" key="2">
    <source>
        <dbReference type="Proteomes" id="UP001551482"/>
    </source>
</evidence>
<accession>A0ABV3DSC0</accession>
<proteinExistence type="predicted"/>
<evidence type="ECO:0000313" key="1">
    <source>
        <dbReference type="EMBL" id="MEU8138648.1"/>
    </source>
</evidence>